<evidence type="ECO:0000256" key="1">
    <source>
        <dbReference type="SAM" id="Phobius"/>
    </source>
</evidence>
<keyword evidence="1" id="KW-0472">Membrane</keyword>
<feature type="transmembrane region" description="Helical" evidence="1">
    <location>
        <begin position="43"/>
        <end position="60"/>
    </location>
</feature>
<dbReference type="AlphaFoldDB" id="A0A917JMU0"/>
<reference evidence="2" key="2">
    <citation type="submission" date="2020-09" db="EMBL/GenBank/DDBJ databases">
        <authorList>
            <person name="Sun Q."/>
            <person name="Ohkuma M."/>
        </authorList>
    </citation>
    <scope>NUCLEOTIDE SEQUENCE</scope>
    <source>
        <strain evidence="2">JCM 13919</strain>
    </source>
</reference>
<evidence type="ECO:0000313" key="3">
    <source>
        <dbReference type="Proteomes" id="UP000630149"/>
    </source>
</evidence>
<dbReference type="Proteomes" id="UP000630149">
    <property type="component" value="Unassembled WGS sequence"/>
</dbReference>
<name>A0A917JMU0_9GAMM</name>
<sequence>MFPASNLLITLNPSKDFKKLLHMLSGLTFIVFSQSIFFSNVWVLLLSSFPTLFVLAIYKAQGLEENIKQIEYNKTGWIIRTSKTKVQKFEHLELSFDSSFFSIFTLTNAYTKKKLILFHDQLTKSELQRIRIILKVDGLAKVSG</sequence>
<gene>
    <name evidence="2" type="ORF">GCM10007966_02180</name>
</gene>
<protein>
    <recommendedName>
        <fullName evidence="4">Transmembrane protein</fullName>
    </recommendedName>
</protein>
<dbReference type="RefSeq" id="WP_165481058.1">
    <property type="nucleotide sequence ID" value="NZ_CAAAIA010000001.1"/>
</dbReference>
<reference evidence="2" key="1">
    <citation type="journal article" date="2014" name="Int. J. Syst. Evol. Microbiol.">
        <title>Complete genome sequence of Corynebacterium casei LMG S-19264T (=DSM 44701T), isolated from a smear-ripened cheese.</title>
        <authorList>
            <consortium name="US DOE Joint Genome Institute (JGI-PGF)"/>
            <person name="Walter F."/>
            <person name="Albersmeier A."/>
            <person name="Kalinowski J."/>
            <person name="Ruckert C."/>
        </authorList>
    </citation>
    <scope>NUCLEOTIDE SEQUENCE</scope>
    <source>
        <strain evidence="2">JCM 13919</strain>
    </source>
</reference>
<proteinExistence type="predicted"/>
<accession>A0A917JMU0</accession>
<evidence type="ECO:0008006" key="4">
    <source>
        <dbReference type="Google" id="ProtNLM"/>
    </source>
</evidence>
<keyword evidence="1" id="KW-0812">Transmembrane</keyword>
<evidence type="ECO:0000313" key="2">
    <source>
        <dbReference type="EMBL" id="GGI76994.1"/>
    </source>
</evidence>
<dbReference type="EMBL" id="BMOB01000001">
    <property type="protein sequence ID" value="GGI76994.1"/>
    <property type="molecule type" value="Genomic_DNA"/>
</dbReference>
<comment type="caution">
    <text evidence="2">The sequence shown here is derived from an EMBL/GenBank/DDBJ whole genome shotgun (WGS) entry which is preliminary data.</text>
</comment>
<keyword evidence="3" id="KW-1185">Reference proteome</keyword>
<keyword evidence="1" id="KW-1133">Transmembrane helix</keyword>
<organism evidence="2 3">
    <name type="scientific">Legionella impletisoli</name>
    <dbReference type="NCBI Taxonomy" id="343510"/>
    <lineage>
        <taxon>Bacteria</taxon>
        <taxon>Pseudomonadati</taxon>
        <taxon>Pseudomonadota</taxon>
        <taxon>Gammaproteobacteria</taxon>
        <taxon>Legionellales</taxon>
        <taxon>Legionellaceae</taxon>
        <taxon>Legionella</taxon>
    </lineage>
</organism>